<accession>A0AAF5CRA6</accession>
<dbReference type="GO" id="GO:0005886">
    <property type="term" value="C:plasma membrane"/>
    <property type="evidence" value="ECO:0007669"/>
    <property type="project" value="TreeGrafter"/>
</dbReference>
<evidence type="ECO:0000313" key="9">
    <source>
        <dbReference type="Proteomes" id="UP000035681"/>
    </source>
</evidence>
<dbReference type="PANTHER" id="PTHR12276">
    <property type="entry name" value="EPSIN/ENT-RELATED"/>
    <property type="match status" value="1"/>
</dbReference>
<evidence type="ECO:0000256" key="6">
    <source>
        <dbReference type="SAM" id="Coils"/>
    </source>
</evidence>
<organism evidence="9 10">
    <name type="scientific">Strongyloides stercoralis</name>
    <name type="common">Threadworm</name>
    <dbReference type="NCBI Taxonomy" id="6248"/>
    <lineage>
        <taxon>Eukaryota</taxon>
        <taxon>Metazoa</taxon>
        <taxon>Ecdysozoa</taxon>
        <taxon>Nematoda</taxon>
        <taxon>Chromadorea</taxon>
        <taxon>Rhabditida</taxon>
        <taxon>Tylenchina</taxon>
        <taxon>Panagrolaimomorpha</taxon>
        <taxon>Strongyloidoidea</taxon>
        <taxon>Strongyloididae</taxon>
        <taxon>Strongyloides</taxon>
    </lineage>
</organism>
<proteinExistence type="inferred from homology"/>
<keyword evidence="5" id="KW-0446">Lipid-binding</keyword>
<feature type="coiled-coil region" evidence="6">
    <location>
        <begin position="28"/>
        <end position="55"/>
    </location>
</feature>
<dbReference type="FunFam" id="1.25.40.90:FF:000006">
    <property type="entry name" value="Clathrin interactor 1"/>
    <property type="match status" value="1"/>
</dbReference>
<dbReference type="InterPro" id="IPR003903">
    <property type="entry name" value="UIM_dom"/>
</dbReference>
<evidence type="ECO:0000256" key="2">
    <source>
        <dbReference type="ARBA" id="ARBA00010130"/>
    </source>
</evidence>
<evidence type="ECO:0000256" key="3">
    <source>
        <dbReference type="ARBA" id="ARBA00022490"/>
    </source>
</evidence>
<dbReference type="GO" id="GO:0005543">
    <property type="term" value="F:phospholipid binding"/>
    <property type="evidence" value="ECO:0007669"/>
    <property type="project" value="TreeGrafter"/>
</dbReference>
<dbReference type="GO" id="GO:0030276">
    <property type="term" value="F:clathrin binding"/>
    <property type="evidence" value="ECO:0007669"/>
    <property type="project" value="TreeGrafter"/>
</dbReference>
<dbReference type="GO" id="GO:0006897">
    <property type="term" value="P:endocytosis"/>
    <property type="evidence" value="ECO:0007669"/>
    <property type="project" value="TreeGrafter"/>
</dbReference>
<feature type="region of interest" description="Disordered" evidence="7">
    <location>
        <begin position="253"/>
        <end position="283"/>
    </location>
</feature>
<dbReference type="Gene3D" id="1.25.40.90">
    <property type="match status" value="1"/>
</dbReference>
<dbReference type="PROSITE" id="PS50942">
    <property type="entry name" value="ENTH"/>
    <property type="match status" value="1"/>
</dbReference>
<comment type="similarity">
    <text evidence="2">Belongs to the epsin family.</text>
</comment>
<dbReference type="InterPro" id="IPR013809">
    <property type="entry name" value="ENTH"/>
</dbReference>
<dbReference type="SMART" id="SM00273">
    <property type="entry name" value="ENTH"/>
    <property type="match status" value="1"/>
</dbReference>
<name>A0AAF5CRA6_STRER</name>
<dbReference type="Proteomes" id="UP000035681">
    <property type="component" value="Unplaced"/>
</dbReference>
<comment type="subcellular location">
    <subcellularLocation>
        <location evidence="1">Cytoplasm</location>
    </subcellularLocation>
</comment>
<feature type="region of interest" description="Disordered" evidence="7">
    <location>
        <begin position="413"/>
        <end position="439"/>
    </location>
</feature>
<evidence type="ECO:0000256" key="7">
    <source>
        <dbReference type="SAM" id="MobiDB-lite"/>
    </source>
</evidence>
<evidence type="ECO:0000313" key="10">
    <source>
        <dbReference type="WBParaSite" id="TCONS_00000572.p1"/>
    </source>
</evidence>
<feature type="compositionally biased region" description="Low complexity" evidence="7">
    <location>
        <begin position="301"/>
        <end position="312"/>
    </location>
</feature>
<dbReference type="PANTHER" id="PTHR12276:SF115">
    <property type="entry name" value="FI19443P1"/>
    <property type="match status" value="1"/>
</dbReference>
<keyword evidence="6" id="KW-0175">Coiled coil</keyword>
<dbReference type="SMART" id="SM00726">
    <property type="entry name" value="UIM"/>
    <property type="match status" value="2"/>
</dbReference>
<protein>
    <submittedName>
        <fullName evidence="10">ENTH domain-containing protein</fullName>
    </submittedName>
</protein>
<reference evidence="10" key="1">
    <citation type="submission" date="2024-02" db="UniProtKB">
        <authorList>
            <consortium name="WormBaseParasite"/>
        </authorList>
    </citation>
    <scope>IDENTIFICATION</scope>
</reference>
<keyword evidence="4" id="KW-0597">Phosphoprotein</keyword>
<dbReference type="SUPFAM" id="SSF48464">
    <property type="entry name" value="ENTH/VHS domain"/>
    <property type="match status" value="1"/>
</dbReference>
<evidence type="ECO:0000259" key="8">
    <source>
        <dbReference type="PROSITE" id="PS50942"/>
    </source>
</evidence>
<feature type="domain" description="ENTH" evidence="8">
    <location>
        <begin position="37"/>
        <end position="168"/>
    </location>
</feature>
<dbReference type="InterPro" id="IPR008942">
    <property type="entry name" value="ENTH_VHS"/>
</dbReference>
<dbReference type="CDD" id="cd16990">
    <property type="entry name" value="ENTH_Epsin"/>
    <property type="match status" value="1"/>
</dbReference>
<dbReference type="Pfam" id="PF01417">
    <property type="entry name" value="ENTH"/>
    <property type="match status" value="1"/>
</dbReference>
<evidence type="ECO:0000256" key="5">
    <source>
        <dbReference type="ARBA" id="ARBA00023121"/>
    </source>
</evidence>
<sequence>MCTCLFLCSFFRITKDYAVYFAFTMSSISNIRRQMKNVARNYSEAQVKVREATSNDPWGPTTVLMGEIAELTYNPAAYNDIMTMLFKRLNDHGKNWRHVYKSLVLLDYLIKCGSDKVIKQCQESIFNIETLRDFQHIEENRDQGLNVREKAKQIINLLKDEKKLKEERQKQQATQRKFRQQNFSLHSESTSVGPRKQSELEDARPASAGEEEIQLQIALALSREECEKEEEMRKREQMGLQFALEESKKEVSAGGSSVVGGQTDLFGDQVNSSTDNKSSKQQSTSIIDDLLSLNFGNSETTVSKTNNTDTTVPINNDPWAPSSSTLPPLNTDPFTAMPYKSSTMDPWNSPSTIAPSNVTTSNFQSNDPWNNLPSSSGIPSLPITVPGHSEITSKFNTKTDTWADTLTNTSKIGSPSKSILQPVTSETNTSFDPWNDLTKTTSNTEILNKTSIPDGPWGEGPSSTITNTTLPNMKTSNVVLNDPWSVPSDEVNLLVSSTTKNDQNSSSVLPESKINQQRKNVKTPESFLGANSSLVNLDNLMGAPSTTTKTTNNPFLDLVQPTPNPFHAQQGPSPTLNQIIQNQKPATATKQNNDLFSLF</sequence>
<evidence type="ECO:0000256" key="1">
    <source>
        <dbReference type="ARBA" id="ARBA00004496"/>
    </source>
</evidence>
<dbReference type="GO" id="GO:0030125">
    <property type="term" value="C:clathrin vesicle coat"/>
    <property type="evidence" value="ECO:0007669"/>
    <property type="project" value="TreeGrafter"/>
</dbReference>
<feature type="region of interest" description="Disordered" evidence="7">
    <location>
        <begin position="498"/>
        <end position="522"/>
    </location>
</feature>
<feature type="compositionally biased region" description="Polar residues" evidence="7">
    <location>
        <begin position="180"/>
        <end position="192"/>
    </location>
</feature>
<feature type="region of interest" description="Disordered" evidence="7">
    <location>
        <begin position="165"/>
        <end position="210"/>
    </location>
</feature>
<dbReference type="GO" id="GO:0005768">
    <property type="term" value="C:endosome"/>
    <property type="evidence" value="ECO:0007669"/>
    <property type="project" value="TreeGrafter"/>
</dbReference>
<keyword evidence="9" id="KW-1185">Reference proteome</keyword>
<dbReference type="AlphaFoldDB" id="A0AAF5CRA6"/>
<feature type="region of interest" description="Disordered" evidence="7">
    <location>
        <begin position="301"/>
        <end position="330"/>
    </location>
</feature>
<keyword evidence="3" id="KW-0963">Cytoplasm</keyword>
<dbReference type="WBParaSite" id="TCONS_00000572.p1">
    <property type="protein sequence ID" value="TCONS_00000572.p1"/>
    <property type="gene ID" value="XLOC_000568"/>
</dbReference>
<evidence type="ECO:0000256" key="4">
    <source>
        <dbReference type="ARBA" id="ARBA00022553"/>
    </source>
</evidence>
<feature type="compositionally biased region" description="Polar residues" evidence="7">
    <location>
        <begin position="269"/>
        <end position="283"/>
    </location>
</feature>
<feature type="compositionally biased region" description="Polar residues" evidence="7">
    <location>
        <begin position="498"/>
        <end position="518"/>
    </location>
</feature>